<dbReference type="Gene3D" id="3.10.620.30">
    <property type="match status" value="1"/>
</dbReference>
<name>A0A5C5XD08_9PLAN</name>
<evidence type="ECO:0000313" key="3">
    <source>
        <dbReference type="Proteomes" id="UP000316095"/>
    </source>
</evidence>
<dbReference type="Proteomes" id="UP000316095">
    <property type="component" value="Unassembled WGS sequence"/>
</dbReference>
<proteinExistence type="predicted"/>
<dbReference type="InterPro" id="IPR038765">
    <property type="entry name" value="Papain-like_cys_pep_sf"/>
</dbReference>
<dbReference type="AlphaFoldDB" id="A0A5C5XD08"/>
<gene>
    <name evidence="2" type="primary">tgpA_1</name>
    <name evidence="2" type="ORF">Pan54_17810</name>
</gene>
<dbReference type="SUPFAM" id="SSF54001">
    <property type="entry name" value="Cysteine proteinases"/>
    <property type="match status" value="1"/>
</dbReference>
<keyword evidence="3" id="KW-1185">Reference proteome</keyword>
<dbReference type="PANTHER" id="PTHR33490:SF7">
    <property type="entry name" value="BLR2979 PROTEIN"/>
    <property type="match status" value="1"/>
</dbReference>
<dbReference type="GO" id="GO:0003810">
    <property type="term" value="F:protein-glutamine gamma-glutamyltransferase activity"/>
    <property type="evidence" value="ECO:0007669"/>
    <property type="project" value="UniProtKB-EC"/>
</dbReference>
<dbReference type="EMBL" id="SJPG01000001">
    <property type="protein sequence ID" value="TWT61047.1"/>
    <property type="molecule type" value="Genomic_DNA"/>
</dbReference>
<reference evidence="2 3" key="1">
    <citation type="submission" date="2019-02" db="EMBL/GenBank/DDBJ databases">
        <title>Deep-cultivation of Planctomycetes and their phenomic and genomic characterization uncovers novel biology.</title>
        <authorList>
            <person name="Wiegand S."/>
            <person name="Jogler M."/>
            <person name="Boedeker C."/>
            <person name="Pinto D."/>
            <person name="Vollmers J."/>
            <person name="Rivas-Marin E."/>
            <person name="Kohn T."/>
            <person name="Peeters S.H."/>
            <person name="Heuer A."/>
            <person name="Rast P."/>
            <person name="Oberbeckmann S."/>
            <person name="Bunk B."/>
            <person name="Jeske O."/>
            <person name="Meyerdierks A."/>
            <person name="Storesund J.E."/>
            <person name="Kallscheuer N."/>
            <person name="Luecker S."/>
            <person name="Lage O.M."/>
            <person name="Pohl T."/>
            <person name="Merkel B.J."/>
            <person name="Hornburger P."/>
            <person name="Mueller R.-W."/>
            <person name="Bruemmer F."/>
            <person name="Labrenz M."/>
            <person name="Spormann A.M."/>
            <person name="Op Den Camp H."/>
            <person name="Overmann J."/>
            <person name="Amann R."/>
            <person name="Jetten M.S.M."/>
            <person name="Mascher T."/>
            <person name="Medema M.H."/>
            <person name="Devos D.P."/>
            <person name="Kaster A.-K."/>
            <person name="Ovreas L."/>
            <person name="Rohde M."/>
            <person name="Galperin M.Y."/>
            <person name="Jogler C."/>
        </authorList>
    </citation>
    <scope>NUCLEOTIDE SEQUENCE [LARGE SCALE GENOMIC DNA]</scope>
    <source>
        <strain evidence="2 3">Pan54</strain>
    </source>
</reference>
<dbReference type="PANTHER" id="PTHR33490">
    <property type="entry name" value="BLR5614 PROTEIN-RELATED"/>
    <property type="match status" value="1"/>
</dbReference>
<feature type="domain" description="Transglutaminase-like" evidence="1">
    <location>
        <begin position="183"/>
        <end position="253"/>
    </location>
</feature>
<dbReference type="EC" id="2.3.2.13" evidence="2"/>
<comment type="caution">
    <text evidence="2">The sequence shown here is derived from an EMBL/GenBank/DDBJ whole genome shotgun (WGS) entry which is preliminary data.</text>
</comment>
<protein>
    <submittedName>
        <fullName evidence="2">Protein-glutamine gamma-glutamyltransferase</fullName>
        <ecNumber evidence="2">2.3.2.13</ecNumber>
    </submittedName>
</protein>
<dbReference type="InterPro" id="IPR013589">
    <property type="entry name" value="Bac_transglu_N"/>
</dbReference>
<accession>A0A5C5XD08</accession>
<dbReference type="Pfam" id="PF01841">
    <property type="entry name" value="Transglut_core"/>
    <property type="match status" value="1"/>
</dbReference>
<dbReference type="InterPro" id="IPR002931">
    <property type="entry name" value="Transglutaminase-like"/>
</dbReference>
<dbReference type="Pfam" id="PF08379">
    <property type="entry name" value="Bact_transglu_N"/>
    <property type="match status" value="1"/>
</dbReference>
<organism evidence="2 3">
    <name type="scientific">Rubinisphaera italica</name>
    <dbReference type="NCBI Taxonomy" id="2527969"/>
    <lineage>
        <taxon>Bacteria</taxon>
        <taxon>Pseudomonadati</taxon>
        <taxon>Planctomycetota</taxon>
        <taxon>Planctomycetia</taxon>
        <taxon>Planctomycetales</taxon>
        <taxon>Planctomycetaceae</taxon>
        <taxon>Rubinisphaera</taxon>
    </lineage>
</organism>
<evidence type="ECO:0000313" key="2">
    <source>
        <dbReference type="EMBL" id="TWT61047.1"/>
    </source>
</evidence>
<keyword evidence="2" id="KW-0012">Acyltransferase</keyword>
<keyword evidence="2" id="KW-0808">Transferase</keyword>
<sequence length="311" mass="34912">MGEPELMRYRVTHITKFDAAERVAIGMNHVYLTPRTTPFQTCEHSRLITRPPATTSDRRTDYYGNIAYFLSFERGYDHLEIRATSRVEVHARQMPALTDSLPWDQIVSDIGREPCPFDFQVREMQAASPRVNDYDESVLKYAKRFFPEGRPVLVCLADLLKNFSEDFTFDPHATTVNTPTDEVLVNKRGVCQDFSHLMIALCRAVELPARYVSGYLRTHPPKGKPRLRGADASHAWLSVFCGPLGWVDVDPTNNIFVSSDHITVAWGRDYSDVAPVKGVVIGSGSHALDVSVDVEPISDLGATREEAALLN</sequence>
<evidence type="ECO:0000259" key="1">
    <source>
        <dbReference type="SMART" id="SM00460"/>
    </source>
</evidence>
<dbReference type="SMART" id="SM00460">
    <property type="entry name" value="TGc"/>
    <property type="match status" value="1"/>
</dbReference>